<keyword evidence="5 8" id="KW-1133">Transmembrane helix</keyword>
<dbReference type="FunFam" id="1.20.1640.10:FF:000013">
    <property type="entry name" value="PaTched Related family"/>
    <property type="match status" value="1"/>
</dbReference>
<feature type="transmembrane region" description="Helical" evidence="8">
    <location>
        <begin position="457"/>
        <end position="480"/>
    </location>
</feature>
<dbReference type="PANTHER" id="PTHR10796">
    <property type="entry name" value="PATCHED-RELATED"/>
    <property type="match status" value="1"/>
</dbReference>
<name>A0A8B7NFM4_HYAAZ</name>
<dbReference type="Pfam" id="PF02460">
    <property type="entry name" value="Patched"/>
    <property type="match status" value="1"/>
</dbReference>
<dbReference type="GO" id="GO:0030659">
    <property type="term" value="C:cytoplasmic vesicle membrane"/>
    <property type="evidence" value="ECO:0007669"/>
    <property type="project" value="TreeGrafter"/>
</dbReference>
<organism evidence="10 11">
    <name type="scientific">Hyalella azteca</name>
    <name type="common">Amphipod</name>
    <dbReference type="NCBI Taxonomy" id="294128"/>
    <lineage>
        <taxon>Eukaryota</taxon>
        <taxon>Metazoa</taxon>
        <taxon>Ecdysozoa</taxon>
        <taxon>Arthropoda</taxon>
        <taxon>Crustacea</taxon>
        <taxon>Multicrustacea</taxon>
        <taxon>Malacostraca</taxon>
        <taxon>Eumalacostraca</taxon>
        <taxon>Peracarida</taxon>
        <taxon>Amphipoda</taxon>
        <taxon>Senticaudata</taxon>
        <taxon>Talitrida</taxon>
        <taxon>Talitroidea</taxon>
        <taxon>Hyalellidae</taxon>
        <taxon>Hyalella</taxon>
    </lineage>
</organism>
<evidence type="ECO:0000313" key="11">
    <source>
        <dbReference type="RefSeq" id="XP_018012417.1"/>
    </source>
</evidence>
<feature type="transmembrane region" description="Helical" evidence="8">
    <location>
        <begin position="385"/>
        <end position="406"/>
    </location>
</feature>
<evidence type="ECO:0000256" key="2">
    <source>
        <dbReference type="ARBA" id="ARBA00005585"/>
    </source>
</evidence>
<evidence type="ECO:0000259" key="9">
    <source>
        <dbReference type="PROSITE" id="PS50156"/>
    </source>
</evidence>
<evidence type="ECO:0000256" key="6">
    <source>
        <dbReference type="ARBA" id="ARBA00023136"/>
    </source>
</evidence>
<dbReference type="GO" id="GO:0005886">
    <property type="term" value="C:plasma membrane"/>
    <property type="evidence" value="ECO:0007669"/>
    <property type="project" value="UniProtKB-SubCell"/>
</dbReference>
<comment type="similarity">
    <text evidence="2">Belongs to the patched family.</text>
</comment>
<evidence type="ECO:0000256" key="1">
    <source>
        <dbReference type="ARBA" id="ARBA00004651"/>
    </source>
</evidence>
<feature type="transmembrane region" description="Helical" evidence="8">
    <location>
        <begin position="784"/>
        <end position="804"/>
    </location>
</feature>
<dbReference type="InterPro" id="IPR000731">
    <property type="entry name" value="SSD"/>
</dbReference>
<dbReference type="PROSITE" id="PS50156">
    <property type="entry name" value="SSD"/>
    <property type="match status" value="1"/>
</dbReference>
<feature type="transmembrane region" description="Helical" evidence="8">
    <location>
        <begin position="323"/>
        <end position="345"/>
    </location>
</feature>
<dbReference type="OrthoDB" id="6505774at2759"/>
<comment type="subcellular location">
    <subcellularLocation>
        <location evidence="1">Cell membrane</location>
        <topology evidence="1">Multi-pass membrane protein</topology>
    </subcellularLocation>
</comment>
<feature type="transmembrane region" description="Helical" evidence="8">
    <location>
        <begin position="541"/>
        <end position="568"/>
    </location>
</feature>
<feature type="domain" description="SSD" evidence="9">
    <location>
        <begin position="323"/>
        <end position="480"/>
    </location>
</feature>
<dbReference type="RefSeq" id="XP_018012417.1">
    <property type="nucleotide sequence ID" value="XM_018156928.2"/>
</dbReference>
<dbReference type="SUPFAM" id="SSF82866">
    <property type="entry name" value="Multidrug efflux transporter AcrB transmembrane domain"/>
    <property type="match status" value="2"/>
</dbReference>
<dbReference type="Gene3D" id="1.20.1640.10">
    <property type="entry name" value="Multidrug efflux transporter AcrB transmembrane domain"/>
    <property type="match status" value="2"/>
</dbReference>
<reference evidence="11" key="1">
    <citation type="submission" date="2025-08" db="UniProtKB">
        <authorList>
            <consortium name="RefSeq"/>
        </authorList>
    </citation>
    <scope>IDENTIFICATION</scope>
    <source>
        <tissue evidence="11">Whole organism</tissue>
    </source>
</reference>
<evidence type="ECO:0000256" key="7">
    <source>
        <dbReference type="ARBA" id="ARBA00023180"/>
    </source>
</evidence>
<evidence type="ECO:0000313" key="10">
    <source>
        <dbReference type="Proteomes" id="UP000694843"/>
    </source>
</evidence>
<gene>
    <name evidence="11" type="primary">LOC108669557</name>
</gene>
<proteinExistence type="inferred from homology"/>
<evidence type="ECO:0000256" key="3">
    <source>
        <dbReference type="ARBA" id="ARBA00022475"/>
    </source>
</evidence>
<keyword evidence="6 8" id="KW-0472">Membrane</keyword>
<dbReference type="AlphaFoldDB" id="A0A8B7NFM4"/>
<keyword evidence="7" id="KW-0325">Glycoprotein</keyword>
<protein>
    <submittedName>
        <fullName evidence="11">Patched domain-containing protein 3-like isoform X1</fullName>
    </submittedName>
</protein>
<keyword evidence="3" id="KW-1003">Cell membrane</keyword>
<keyword evidence="10" id="KW-1185">Reference proteome</keyword>
<feature type="transmembrane region" description="Helical" evidence="8">
    <location>
        <begin position="853"/>
        <end position="874"/>
    </location>
</feature>
<feature type="transmembrane region" description="Helical" evidence="8">
    <location>
        <begin position="810"/>
        <end position="832"/>
    </location>
</feature>
<feature type="transmembrane region" description="Helical" evidence="8">
    <location>
        <begin position="886"/>
        <end position="908"/>
    </location>
</feature>
<accession>A0A8B7NFM4</accession>
<dbReference type="InterPro" id="IPR051697">
    <property type="entry name" value="Patched_domain-protein"/>
</dbReference>
<feature type="transmembrane region" description="Helical" evidence="8">
    <location>
        <begin position="352"/>
        <end position="373"/>
    </location>
</feature>
<sequence length="941" mass="107031">MAKGLHRSATTVRGWNLLRKCVRCKDQPTEMKENALSGLGYILTKCFPDVKWIQERKFFFFETFDSILSKVFFKLGELIADYPKSFIVIPVLITVISVTGFLRMNWIDDPEFLFSPLNGRARQERDFIEGYFKLNYTDSFNEDRLTRNDPYVQLGITMKDSSNMIDQEVMNKIHSIDGIVRNFEFHDEEGKSYTYNDICAKAGGKCVRPRFLDLTVRIHEVKTRKLNLTFPVMINPTTFDNYIFPFFIAGVKLYPENSIMSAEAIKLSYWASAENQEIKHLSNLWEEKFLAHFIKGLGEPSLNIAMYHSRTAEEEIRNNTLSVFPYLTVTVFVMTVFCLASVTLGDCVRSKTWLGLVAIISSALASLTAFGVLMHCGVPMIGMNMAAPFLMLGIGIDDAFVMLSAWHRTRPQDSVRERMAQTYAESAVSISITSITNMISFFIGTFTYFASVRVFCLYLGISVLMTYVWHITLFGACLALSGRAEKQQLHNITCKRVKSSSESAEESAFYRRFCAGGVAASDPSNPDDNQPQAAVILFRDYVAYCLNLPVIQGVVVVAFAAYLAVAVYGCTTINDGMQLRKTARYDSYSIPFYDFTDKYFSSFAYRPMIVFTGNITYSDPANERQLLEFVEKVESHEFIGDEFYTDCWLRQWTKYMARNGKYQGLNNSDEKTYIYNLQESFLSGDINRYRADIVFSEDNSRIVASRCLVQSVNVMNAINDRRLMQDLRQWADESKFNVTVYHPMFIYFDHLTIVRSTILKAIAYAALTMVLICVIFIPNPISSLCVGVAIVSIETGVIGYMSLWGVNFDVVSMIQLIMCIGFSVDFTAHISYSYLAAKVGTPEERVRECMTSLGLPVMQGALSTLIGILPLMLIPSYMFTTFFKTVFLVIFFGTIHGIFLMPVFLSMFESMLRNGKVRVLDEERNPNVNESREMASIRNKL</sequence>
<feature type="transmembrane region" description="Helical" evidence="8">
    <location>
        <begin position="758"/>
        <end position="777"/>
    </location>
</feature>
<dbReference type="PANTHER" id="PTHR10796:SF92">
    <property type="entry name" value="PATCHED-RELATED, ISOFORM A"/>
    <property type="match status" value="1"/>
</dbReference>
<feature type="transmembrane region" description="Helical" evidence="8">
    <location>
        <begin position="427"/>
        <end position="451"/>
    </location>
</feature>
<dbReference type="GeneID" id="108669557"/>
<dbReference type="Proteomes" id="UP000694843">
    <property type="component" value="Unplaced"/>
</dbReference>
<evidence type="ECO:0000256" key="8">
    <source>
        <dbReference type="SAM" id="Phobius"/>
    </source>
</evidence>
<evidence type="ECO:0000256" key="4">
    <source>
        <dbReference type="ARBA" id="ARBA00022692"/>
    </source>
</evidence>
<keyword evidence="4 8" id="KW-0812">Transmembrane</keyword>
<dbReference type="InterPro" id="IPR003392">
    <property type="entry name" value="PTHD_SSD"/>
</dbReference>
<dbReference type="OMA" id="ERMGECM"/>
<evidence type="ECO:0000256" key="5">
    <source>
        <dbReference type="ARBA" id="ARBA00022989"/>
    </source>
</evidence>
<dbReference type="KEGG" id="hazt:108669557"/>